<name>A0A2T6BTD9_9FLAO</name>
<accession>A0A2T6BTD9</accession>
<dbReference type="AlphaFoldDB" id="A0A2T6BTD9"/>
<dbReference type="RefSeq" id="WP_108116395.1">
    <property type="nucleotide sequence ID" value="NZ_QBKT01000010.1"/>
</dbReference>
<evidence type="ECO:0000313" key="1">
    <source>
        <dbReference type="EMBL" id="PTX59227.1"/>
    </source>
</evidence>
<evidence type="ECO:0008006" key="3">
    <source>
        <dbReference type="Google" id="ProtNLM"/>
    </source>
</evidence>
<dbReference type="PROSITE" id="PS51257">
    <property type="entry name" value="PROKAR_LIPOPROTEIN"/>
    <property type="match status" value="1"/>
</dbReference>
<evidence type="ECO:0000313" key="2">
    <source>
        <dbReference type="Proteomes" id="UP000244090"/>
    </source>
</evidence>
<keyword evidence="2" id="KW-1185">Reference proteome</keyword>
<dbReference type="EMBL" id="QBKT01000010">
    <property type="protein sequence ID" value="PTX59227.1"/>
    <property type="molecule type" value="Genomic_DNA"/>
</dbReference>
<proteinExistence type="predicted"/>
<comment type="caution">
    <text evidence="1">The sequence shown here is derived from an EMBL/GenBank/DDBJ whole genome shotgun (WGS) entry which is preliminary data.</text>
</comment>
<dbReference type="Proteomes" id="UP000244090">
    <property type="component" value="Unassembled WGS sequence"/>
</dbReference>
<reference evidence="1 2" key="1">
    <citation type="submission" date="2018-04" db="EMBL/GenBank/DDBJ databases">
        <title>Genomic Encyclopedia of Archaeal and Bacterial Type Strains, Phase II (KMG-II): from individual species to whole genera.</title>
        <authorList>
            <person name="Goeker M."/>
        </authorList>
    </citation>
    <scope>NUCLEOTIDE SEQUENCE [LARGE SCALE GENOMIC DNA]</scope>
    <source>
        <strain evidence="1 2">DSM 25731</strain>
    </source>
</reference>
<protein>
    <recommendedName>
        <fullName evidence="3">Lipoprotein</fullName>
    </recommendedName>
</protein>
<gene>
    <name evidence="1" type="ORF">C8N46_11063</name>
</gene>
<organism evidence="1 2">
    <name type="scientific">Kordia periserrulae</name>
    <dbReference type="NCBI Taxonomy" id="701523"/>
    <lineage>
        <taxon>Bacteria</taxon>
        <taxon>Pseudomonadati</taxon>
        <taxon>Bacteroidota</taxon>
        <taxon>Flavobacteriia</taxon>
        <taxon>Flavobacteriales</taxon>
        <taxon>Flavobacteriaceae</taxon>
        <taxon>Kordia</taxon>
    </lineage>
</organism>
<sequence>MEKLTKVIVLTFFITLFSCQSDDVETAINLENTARLSTIIGNQSIETGAVIACAASDANGAEVVHVFYYLEEGATNVQFFETNTTEVDSNDYSKYRKLDLHSTPLFNGFIYQFTRPFAHEQWIIVSYELDGELKLSNPIRTKNTSKPTLWTDQVLVNQEVSKMPKFSWEADATGDTAIYFQIVSTVDNGLLSGTYTLENQFQYYNTSNVVLNISEENPVELTIGNSYKFTMMDVSEDNWVNTAIQSIFIAQ</sequence>
<dbReference type="OrthoDB" id="1177023at2"/>